<dbReference type="InterPro" id="IPR013096">
    <property type="entry name" value="Cupin_2"/>
</dbReference>
<keyword evidence="4" id="KW-1185">Reference proteome</keyword>
<reference evidence="4" key="1">
    <citation type="submission" date="2016-11" db="EMBL/GenBank/DDBJ databases">
        <title>Halolamina sediminis sp. nov., an extremely halophilic archaeon isolated from solar salt.</title>
        <authorList>
            <person name="Koh H.-W."/>
            <person name="Rani S."/>
            <person name="Park S.-J."/>
        </authorList>
    </citation>
    <scope>NUCLEOTIDE SEQUENCE [LARGE SCALE GENOMIC DNA]</scope>
    <source>
        <strain evidence="4">Hb3</strain>
    </source>
</reference>
<evidence type="ECO:0000259" key="2">
    <source>
        <dbReference type="Pfam" id="PF07883"/>
    </source>
</evidence>
<feature type="chain" id="PRO_5012407648" description="Cupin type-2 domain-containing protein" evidence="1">
    <location>
        <begin position="24"/>
        <end position="130"/>
    </location>
</feature>
<organism evidence="3 4">
    <name type="scientific">Halomonas aestuarii</name>
    <dbReference type="NCBI Taxonomy" id="1897729"/>
    <lineage>
        <taxon>Bacteria</taxon>
        <taxon>Pseudomonadati</taxon>
        <taxon>Pseudomonadota</taxon>
        <taxon>Gammaproteobacteria</taxon>
        <taxon>Oceanospirillales</taxon>
        <taxon>Halomonadaceae</taxon>
        <taxon>Halomonas</taxon>
    </lineage>
</organism>
<dbReference type="Gene3D" id="2.60.120.10">
    <property type="entry name" value="Jelly Rolls"/>
    <property type="match status" value="1"/>
</dbReference>
<keyword evidence="1" id="KW-0732">Signal</keyword>
<dbReference type="EMBL" id="CP018139">
    <property type="protein sequence ID" value="APE30347.1"/>
    <property type="molecule type" value="Genomic_DNA"/>
</dbReference>
<evidence type="ECO:0000313" key="4">
    <source>
        <dbReference type="Proteomes" id="UP000181985"/>
    </source>
</evidence>
<dbReference type="InterPro" id="IPR011051">
    <property type="entry name" value="RmlC_Cupin_sf"/>
</dbReference>
<evidence type="ECO:0000256" key="1">
    <source>
        <dbReference type="SAM" id="SignalP"/>
    </source>
</evidence>
<proteinExistence type="predicted"/>
<dbReference type="Proteomes" id="UP000181985">
    <property type="component" value="Chromosome"/>
</dbReference>
<dbReference type="AlphaFoldDB" id="A0A1J0VE80"/>
<accession>A0A1J0VE80</accession>
<dbReference type="RefSeq" id="WP_071942334.1">
    <property type="nucleotide sequence ID" value="NZ_CP018139.1"/>
</dbReference>
<gene>
    <name evidence="3" type="ORF">BOX17_04880</name>
</gene>
<evidence type="ECO:0000313" key="3">
    <source>
        <dbReference type="EMBL" id="APE30347.1"/>
    </source>
</evidence>
<protein>
    <recommendedName>
        <fullName evidence="2">Cupin type-2 domain-containing protein</fullName>
    </recommendedName>
</protein>
<dbReference type="PANTHER" id="PTHR38599">
    <property type="entry name" value="CUPIN DOMAIN PROTEIN (AFU_ORTHOLOGUE AFUA_3G13620)"/>
    <property type="match status" value="1"/>
</dbReference>
<dbReference type="InterPro" id="IPR014710">
    <property type="entry name" value="RmlC-like_jellyroll"/>
</dbReference>
<feature type="domain" description="Cupin type-2" evidence="2">
    <location>
        <begin position="48"/>
        <end position="112"/>
    </location>
</feature>
<sequence length="130" mass="13907">MNLHIPTACAATFVVALGVPVLAAGDSTPLLKTELQGVDGMEVNIVNFEVGSDWVTDRHIHPGHLFVYVTEGTLEVAVEGQEPRTISAGEVFHERPDQPMVGRSVSAEGAKFTVFQIGPTGEPIMVSRPE</sequence>
<feature type="signal peptide" evidence="1">
    <location>
        <begin position="1"/>
        <end position="23"/>
    </location>
</feature>
<dbReference type="PANTHER" id="PTHR38599:SF1">
    <property type="entry name" value="CUPIN DOMAIN PROTEIN (AFU_ORTHOLOGUE AFUA_3G13620)"/>
    <property type="match status" value="1"/>
</dbReference>
<dbReference type="Pfam" id="PF07883">
    <property type="entry name" value="Cupin_2"/>
    <property type="match status" value="1"/>
</dbReference>
<dbReference type="SUPFAM" id="SSF51182">
    <property type="entry name" value="RmlC-like cupins"/>
    <property type="match status" value="1"/>
</dbReference>
<name>A0A1J0VE80_9GAMM</name>
<dbReference type="KEGG" id="hsi:BOX17_04880"/>